<reference evidence="3 4" key="1">
    <citation type="submission" date="2017-09" db="EMBL/GenBank/DDBJ databases">
        <title>Bacterial strain isolated from the female urinary microbiota.</title>
        <authorList>
            <person name="Thomas-White K."/>
            <person name="Kumar N."/>
            <person name="Forster S."/>
            <person name="Putonti C."/>
            <person name="Lawley T."/>
            <person name="Wolfe A.J."/>
        </authorList>
    </citation>
    <scope>NUCLEOTIDE SEQUENCE [LARGE SCALE GENOMIC DNA]</scope>
    <source>
        <strain evidence="3 4">UMB0680</strain>
    </source>
</reference>
<evidence type="ECO:0000256" key="1">
    <source>
        <dbReference type="ARBA" id="ARBA00038310"/>
    </source>
</evidence>
<comment type="caution">
    <text evidence="3">The sequence shown here is derived from an EMBL/GenBank/DDBJ whole genome shotgun (WGS) entry which is preliminary data.</text>
</comment>
<dbReference type="SUPFAM" id="SSF51556">
    <property type="entry name" value="Metallo-dependent hydrolases"/>
    <property type="match status" value="1"/>
</dbReference>
<sequence>MIDAHLHLFDRDRFSYPWMDGKRLPHTSVLDETEPSADVRPRPAIIVEAGVRADQAGAEVAWIHSLADLHPEVLGMVAAIDFDSTDYVPQLKAYAQEPIVVGVRHNFEGLPAGGLNTAAHRDGIAASIDLGLTVDLCVRADQLVELARCLRKLQIAGADTSRCVLDHLGKPLISRWGNDGGAVREAFETWSRCLQQLAADTAAVVKISGLGGQLEGAPSTRQLADALRTYGGVALEFFGPERVMVGSDHPVSTFPRGLRLADWDATIDDVIRTEWSQTDPCHTGNESASVRAVKAICEDTARRFYLDNRPVAATGD</sequence>
<protein>
    <recommendedName>
        <fullName evidence="2">Amidohydrolase-related domain-containing protein</fullName>
    </recommendedName>
</protein>
<dbReference type="RefSeq" id="WP_102162046.1">
    <property type="nucleotide sequence ID" value="NZ_PNFZ01000003.1"/>
</dbReference>
<organism evidence="3 4">
    <name type="scientific">Brevibacterium luteolum</name>
    <dbReference type="NCBI Taxonomy" id="199591"/>
    <lineage>
        <taxon>Bacteria</taxon>
        <taxon>Bacillati</taxon>
        <taxon>Actinomycetota</taxon>
        <taxon>Actinomycetes</taxon>
        <taxon>Micrococcales</taxon>
        <taxon>Brevibacteriaceae</taxon>
        <taxon>Brevibacterium</taxon>
    </lineage>
</organism>
<dbReference type="PANTHER" id="PTHR43569:SF2">
    <property type="entry name" value="AMIDOHYDROLASE-RELATED DOMAIN-CONTAINING PROTEIN"/>
    <property type="match status" value="1"/>
</dbReference>
<dbReference type="Gene3D" id="3.20.20.140">
    <property type="entry name" value="Metal-dependent hydrolases"/>
    <property type="match status" value="1"/>
</dbReference>
<gene>
    <name evidence="3" type="ORF">CJ198_07760</name>
</gene>
<evidence type="ECO:0000259" key="2">
    <source>
        <dbReference type="Pfam" id="PF04909"/>
    </source>
</evidence>
<name>A0A2N6PHT9_9MICO</name>
<dbReference type="GO" id="GO:0016787">
    <property type="term" value="F:hydrolase activity"/>
    <property type="evidence" value="ECO:0007669"/>
    <property type="project" value="InterPro"/>
</dbReference>
<dbReference type="Pfam" id="PF04909">
    <property type="entry name" value="Amidohydro_2"/>
    <property type="match status" value="1"/>
</dbReference>
<evidence type="ECO:0000313" key="3">
    <source>
        <dbReference type="EMBL" id="PMB98250.1"/>
    </source>
</evidence>
<dbReference type="EMBL" id="PNFZ01000003">
    <property type="protein sequence ID" value="PMB98250.1"/>
    <property type="molecule type" value="Genomic_DNA"/>
</dbReference>
<keyword evidence="4" id="KW-1185">Reference proteome</keyword>
<dbReference type="InterPro" id="IPR006680">
    <property type="entry name" value="Amidohydro-rel"/>
</dbReference>
<comment type="similarity">
    <text evidence="1">Belongs to the metallo-dependent hydrolases superfamily.</text>
</comment>
<dbReference type="InterPro" id="IPR032466">
    <property type="entry name" value="Metal_Hydrolase"/>
</dbReference>
<dbReference type="PANTHER" id="PTHR43569">
    <property type="entry name" value="AMIDOHYDROLASE"/>
    <property type="match status" value="1"/>
</dbReference>
<dbReference type="OrthoDB" id="5450317at2"/>
<feature type="domain" description="Amidohydrolase-related" evidence="2">
    <location>
        <begin position="2"/>
        <end position="305"/>
    </location>
</feature>
<dbReference type="InterPro" id="IPR052350">
    <property type="entry name" value="Metallo-dep_Lactonases"/>
</dbReference>
<evidence type="ECO:0000313" key="4">
    <source>
        <dbReference type="Proteomes" id="UP000235703"/>
    </source>
</evidence>
<proteinExistence type="inferred from homology"/>
<dbReference type="AlphaFoldDB" id="A0A2N6PHT9"/>
<dbReference type="Proteomes" id="UP000235703">
    <property type="component" value="Unassembled WGS sequence"/>
</dbReference>
<accession>A0A2N6PHT9</accession>